<feature type="chain" id="PRO_5022760447" evidence="1">
    <location>
        <begin position="20"/>
        <end position="141"/>
    </location>
</feature>
<protein>
    <submittedName>
        <fullName evidence="2">Uncharacterized protein</fullName>
    </submittedName>
</protein>
<comment type="caution">
    <text evidence="2">The sequence shown here is derived from an EMBL/GenBank/DDBJ whole genome shotgun (WGS) entry which is preliminary data.</text>
</comment>
<gene>
    <name evidence="2" type="ORF">PGTUg99_003763</name>
</gene>
<dbReference type="Proteomes" id="UP000325313">
    <property type="component" value="Unassembled WGS sequence"/>
</dbReference>
<sequence>MHCLKWVLLGFQFLQGCQGALQFRNRINWGLFNLEYCIAPGFQGFQWLAISNELRGRFQVDWSYWGPTSCKFQGSGGEIPRLHVLLGSNFLQSWISRVSREWSNNAGPATLTVVAATLTVEEKTGEDFSVVQVLFEDYPFV</sequence>
<evidence type="ECO:0000313" key="2">
    <source>
        <dbReference type="EMBL" id="KAA1131405.1"/>
    </source>
</evidence>
<evidence type="ECO:0000313" key="3">
    <source>
        <dbReference type="Proteomes" id="UP000325313"/>
    </source>
</evidence>
<reference evidence="2 3" key="1">
    <citation type="submission" date="2019-05" db="EMBL/GenBank/DDBJ databases">
        <title>Emergence of the Ug99 lineage of the wheat stem rust pathogen through somatic hybridization.</title>
        <authorList>
            <person name="Li F."/>
            <person name="Upadhyaya N.M."/>
            <person name="Sperschneider J."/>
            <person name="Matny O."/>
            <person name="Nguyen-Phuc H."/>
            <person name="Mago R."/>
            <person name="Raley C."/>
            <person name="Miller M.E."/>
            <person name="Silverstein K.A.T."/>
            <person name="Henningsen E."/>
            <person name="Hirsch C.D."/>
            <person name="Visser B."/>
            <person name="Pretorius Z.A."/>
            <person name="Steffenson B.J."/>
            <person name="Schwessinger B."/>
            <person name="Dodds P.N."/>
            <person name="Figueroa M."/>
        </authorList>
    </citation>
    <scope>NUCLEOTIDE SEQUENCE [LARGE SCALE GENOMIC DNA]</scope>
    <source>
        <strain evidence="2 3">Ug99</strain>
    </source>
</reference>
<name>A0A5B0S252_PUCGR</name>
<proteinExistence type="predicted"/>
<dbReference type="EMBL" id="VDEP01000103">
    <property type="protein sequence ID" value="KAA1131405.1"/>
    <property type="molecule type" value="Genomic_DNA"/>
</dbReference>
<evidence type="ECO:0000256" key="1">
    <source>
        <dbReference type="SAM" id="SignalP"/>
    </source>
</evidence>
<organism evidence="2 3">
    <name type="scientific">Puccinia graminis f. sp. tritici</name>
    <dbReference type="NCBI Taxonomy" id="56615"/>
    <lineage>
        <taxon>Eukaryota</taxon>
        <taxon>Fungi</taxon>
        <taxon>Dikarya</taxon>
        <taxon>Basidiomycota</taxon>
        <taxon>Pucciniomycotina</taxon>
        <taxon>Pucciniomycetes</taxon>
        <taxon>Pucciniales</taxon>
        <taxon>Pucciniaceae</taxon>
        <taxon>Puccinia</taxon>
    </lineage>
</organism>
<keyword evidence="1" id="KW-0732">Signal</keyword>
<dbReference type="AlphaFoldDB" id="A0A5B0S252"/>
<dbReference type="PROSITE" id="PS51257">
    <property type="entry name" value="PROKAR_LIPOPROTEIN"/>
    <property type="match status" value="1"/>
</dbReference>
<feature type="signal peptide" evidence="1">
    <location>
        <begin position="1"/>
        <end position="19"/>
    </location>
</feature>
<accession>A0A5B0S252</accession>